<evidence type="ECO:0000259" key="4">
    <source>
        <dbReference type="PROSITE" id="PS51916"/>
    </source>
</evidence>
<feature type="compositionally biased region" description="Polar residues" evidence="3">
    <location>
        <begin position="227"/>
        <end position="239"/>
    </location>
</feature>
<feature type="compositionally biased region" description="Acidic residues" evidence="3">
    <location>
        <begin position="617"/>
        <end position="634"/>
    </location>
</feature>
<accession>A0A3S3P7Z8</accession>
<dbReference type="PANTHER" id="PTHR13052">
    <property type="entry name" value="NFRKB-RELATED"/>
    <property type="match status" value="1"/>
</dbReference>
<evidence type="ECO:0000256" key="3">
    <source>
        <dbReference type="SAM" id="MobiDB-lite"/>
    </source>
</evidence>
<dbReference type="InterPro" id="IPR044867">
    <property type="entry name" value="DEUBAD_dom"/>
</dbReference>
<feature type="region of interest" description="Disordered" evidence="3">
    <location>
        <begin position="1287"/>
        <end position="1317"/>
    </location>
</feature>
<organism evidence="5 6">
    <name type="scientific">Cinnamomum micranthum f. kanehirae</name>
    <dbReference type="NCBI Taxonomy" id="337451"/>
    <lineage>
        <taxon>Eukaryota</taxon>
        <taxon>Viridiplantae</taxon>
        <taxon>Streptophyta</taxon>
        <taxon>Embryophyta</taxon>
        <taxon>Tracheophyta</taxon>
        <taxon>Spermatophyta</taxon>
        <taxon>Magnoliopsida</taxon>
        <taxon>Magnoliidae</taxon>
        <taxon>Laurales</taxon>
        <taxon>Lauraceae</taxon>
        <taxon>Cinnamomum</taxon>
    </lineage>
</organism>
<feature type="region of interest" description="Disordered" evidence="3">
    <location>
        <begin position="1"/>
        <end position="56"/>
    </location>
</feature>
<dbReference type="Proteomes" id="UP000283530">
    <property type="component" value="Unassembled WGS sequence"/>
</dbReference>
<feature type="domain" description="DEUBAD" evidence="4">
    <location>
        <begin position="84"/>
        <end position="197"/>
    </location>
</feature>
<feature type="region of interest" description="Disordered" evidence="3">
    <location>
        <begin position="749"/>
        <end position="773"/>
    </location>
</feature>
<feature type="region of interest" description="Disordered" evidence="3">
    <location>
        <begin position="543"/>
        <end position="568"/>
    </location>
</feature>
<keyword evidence="6" id="KW-1185">Reference proteome</keyword>
<feature type="compositionally biased region" description="Polar residues" evidence="3">
    <location>
        <begin position="840"/>
        <end position="853"/>
    </location>
</feature>
<evidence type="ECO:0000313" key="6">
    <source>
        <dbReference type="Proteomes" id="UP000283530"/>
    </source>
</evidence>
<proteinExistence type="predicted"/>
<dbReference type="InterPro" id="IPR057748">
    <property type="entry name" value="NFRKB_WH_2"/>
</dbReference>
<name>A0A3S3P7Z8_9MAGN</name>
<dbReference type="Pfam" id="PF25793">
    <property type="entry name" value="WHD_2nd_NFRKB"/>
    <property type="match status" value="1"/>
</dbReference>
<dbReference type="GO" id="GO:0031011">
    <property type="term" value="C:Ino80 complex"/>
    <property type="evidence" value="ECO:0007669"/>
    <property type="project" value="InterPro"/>
</dbReference>
<dbReference type="PROSITE" id="PS51916">
    <property type="entry name" value="DEUBAD"/>
    <property type="match status" value="1"/>
</dbReference>
<evidence type="ECO:0000256" key="2">
    <source>
        <dbReference type="ARBA" id="ARBA00023242"/>
    </source>
</evidence>
<keyword evidence="2" id="KW-0539">Nucleus</keyword>
<sequence length="1436" mass="161562">MAIVKKSRFLRSNGDSFSPRSRDSMLSDDDELQTRPSASEVEGGDDDDDGDVDSGLDIDGVDLAELGEIGGELCGVGDQSCSIPFELFDLPDLSDVLSLESWNDCLTEEERFRLTEYLPDMDQEPFNRTLKELFSGSNFHFGCPLTDVFDRLKGGRFAPRVALYQQGLDLFQKRKHYHSLRNYQNSMVGSLIQMRAAWENCAGYSIEERLRVLNIFRSQKGLMNGKKQVSGSETDSSAQEEPAEEFWSKKIKDGKACLKSRQAAYKVRPSADIKAVGRTVAVKPVKYGKKNPKGVLKVIAPKASYKEHADAIRHYPSTNHGLETKPRPAVSMSAFPWHERMMGSDLRTTGGRWQMTSDDEEEQEDYKFGQDASNFGFKRNDDMPRGNNKVARVSLMKPGKKQKNFKKRDADFHMELDKVDTEKYFKLPIASAKENLYYRGKNRDLEQMEDRGPLGRKMIKGRSVYYPHSFHDDGKRAKNPEKVHRSFIEDGINTSKEQAQRLVSKNSHVDWSAGNEAFRHYKTREEVVSMDRSVKLDDWNVKSKKRKKGEFQSSKSNAGPDPKDVSYKAFSPHTNYSYSHSDRTANMSKVKLKRNYIHNGGIDMDELRNSSMYSQSDETESDSSEQLDEIEDEDVNHSTGKLGYLSGMFEDGRSTSVRSVGDPKKINKLVLNGSEQGQIVKRSSKRTVDHGKQLHMPEIEIYSSKAKHNSKMELHDCSTEKLERKKLSTSAKLVDDCKPTIKPVKNIQMKGDAASRPQLPVPATYSSERKRKGKVDLEYSAPHSNAKPEYENRILEDVSHAEAIVMNGPALTNRSSKKGQVAEAHLTKADRKLLAGCKSTTQKQKGKVNSTSLDVPDESNCLQSGSHQPVHDPNISKKRGKKQVEAETVVPSDAIVPERGIVDIEPETKPPKKPFTLITPSIHMGFSFSIIHFLSAVRMAMITLNAEDSSGDGKLEPNKEEQNKRLEWADGASIHENFDLNSPGHTGQKNLPSLTVQEIVNRVRTNPGDPCILETQEPLQDLVRGILKIFSSKTAPLGAKGWKALVSYEKSTKSWSWIGPISSIVADHECVEEETSPDAWGLPHKMLVKLVDAFAIWLKNGQETLQQIGSLPAPPLSLMSPNMDEKERFRDLRAQKSLTTISSSSDEVRAYFRREEVLRYSVPDRAFSYTAADGRKSIVAPLRRCGGKPTSKARDHFMLKPDRPPHVTILCLVRDAAARLPGSIGTRADVCTLIRDSQYIVEDVSDAQVNQVVSGALDRLHYERDPCVLFDGERKLWVYLHRDREEEDFEDDGTSSTKKWKRPRKDGGMEQSDMGAMNDVGYQGTGDQIARGSASGYDFNSDLNVELSSNYAGEKTELLYSDLRPNMEENMDLLIDSGQDNLRHGHPMGWEILELNPSRENKMLCLENSTNEDFDDETFSRERPAGFCPQHQTARV</sequence>
<dbReference type="InterPro" id="IPR024867">
    <property type="entry name" value="NFRKB"/>
</dbReference>
<dbReference type="EMBL" id="QPKB01000011">
    <property type="protein sequence ID" value="RWR95515.1"/>
    <property type="molecule type" value="Genomic_DNA"/>
</dbReference>
<comment type="subcellular location">
    <subcellularLocation>
        <location evidence="1">Nucleus</location>
    </subcellularLocation>
</comment>
<evidence type="ECO:0000313" key="5">
    <source>
        <dbReference type="EMBL" id="RWR95515.1"/>
    </source>
</evidence>
<dbReference type="CDD" id="cd21865">
    <property type="entry name" value="DEUBAD_NFRKB"/>
    <property type="match status" value="1"/>
</dbReference>
<feature type="region of interest" description="Disordered" evidence="3">
    <location>
        <begin position="224"/>
        <end position="245"/>
    </location>
</feature>
<feature type="compositionally biased region" description="Acidic residues" evidence="3">
    <location>
        <begin position="42"/>
        <end position="56"/>
    </location>
</feature>
<dbReference type="OrthoDB" id="70874at2759"/>
<evidence type="ECO:0000256" key="1">
    <source>
        <dbReference type="ARBA" id="ARBA00004123"/>
    </source>
</evidence>
<feature type="region of interest" description="Disordered" evidence="3">
    <location>
        <begin position="603"/>
        <end position="637"/>
    </location>
</feature>
<feature type="region of interest" description="Disordered" evidence="3">
    <location>
        <begin position="1412"/>
        <end position="1436"/>
    </location>
</feature>
<gene>
    <name evidence="5" type="ORF">CKAN_02486400</name>
</gene>
<dbReference type="PANTHER" id="PTHR13052:SF0">
    <property type="entry name" value="DNA-BINDING PROTEIN-LIKE"/>
    <property type="match status" value="1"/>
</dbReference>
<reference evidence="5 6" key="1">
    <citation type="journal article" date="2019" name="Nat. Plants">
        <title>Stout camphor tree genome fills gaps in understanding of flowering plant genome evolution.</title>
        <authorList>
            <person name="Chaw S.M."/>
            <person name="Liu Y.C."/>
            <person name="Wu Y.W."/>
            <person name="Wang H.Y."/>
            <person name="Lin C.I."/>
            <person name="Wu C.S."/>
            <person name="Ke H.M."/>
            <person name="Chang L.Y."/>
            <person name="Hsu C.Y."/>
            <person name="Yang H.T."/>
            <person name="Sudianto E."/>
            <person name="Hsu M.H."/>
            <person name="Wu K.P."/>
            <person name="Wang L.N."/>
            <person name="Leebens-Mack J.H."/>
            <person name="Tsai I.J."/>
        </authorList>
    </citation>
    <scope>NUCLEOTIDE SEQUENCE [LARGE SCALE GENOMIC DNA]</scope>
    <source>
        <strain evidence="6">cv. Chaw 1501</strain>
        <tissue evidence="5">Young leaves</tissue>
    </source>
</reference>
<comment type="caution">
    <text evidence="5">The sequence shown here is derived from an EMBL/GenBank/DDBJ whole genome shotgun (WGS) entry which is preliminary data.</text>
</comment>
<feature type="region of interest" description="Disordered" evidence="3">
    <location>
        <begin position="840"/>
        <end position="883"/>
    </location>
</feature>
<protein>
    <submittedName>
        <fullName evidence="5">Nuclear factor related to kappa-B-binding protein</fullName>
    </submittedName>
</protein>
<dbReference type="STRING" id="337451.A0A3S3P7Z8"/>